<dbReference type="Proteomes" id="UP001481872">
    <property type="component" value="Unassembled WGS sequence"/>
</dbReference>
<keyword evidence="4 8" id="KW-0479">Metal-binding</keyword>
<feature type="binding site" evidence="8">
    <location>
        <position position="181"/>
    </location>
    <ligand>
        <name>substrate</name>
    </ligand>
</feature>
<keyword evidence="7 8" id="KW-0413">Isomerase</keyword>
<dbReference type="InterPro" id="IPR036646">
    <property type="entry name" value="PGAM_B_sf"/>
</dbReference>
<dbReference type="RefSeq" id="WP_349053298.1">
    <property type="nucleotide sequence ID" value="NZ_JBBNPS010000002.1"/>
</dbReference>
<name>A0ABV1J6K6_9FIRM</name>
<sequence length="503" mass="55304">MPKPMLLAILDGLGLADAGPNNAFYMAETPFLDGLMEKGYGKLEASGEAVGLPAGQMGNSEVGHTNIGAGRIVYQELTRITKDAKDGTLAKNVVLKEAFEKAKAGALHLVGLLSDGGVHSHRDHLYALIQLAKAAGVEKIYIHAILDGRDVAPTAAWEEVKALQAKLDQWGAGELVSIVGRYYAMDRDNRWERVEKAYDLFTSGVGRAYNDFDSVFALSYGADNTDEFFEPAYLERDGKAVGRMKDGDVFLFYNFRPDRAREIVRTFADEAFDQFERKVYPRMHVVTMIDYDDTIPNTHVIYPKEEIKDTFGEVLSREGLKQLRIAETEKYAHVTFFLNGGRENPLKGEYRILIPSPKVATYDLEPGMRAELVSSHLINAIEKDLADVYIVNYANPDMVGHTGNLDAAIEAVGVVDKCLESVVGAIGKKGGRALITADHGNCDVMKDGAGNPVTSHTTNPVFLIPVGFERELNDGILADIAPTMLEELNIKQPEAMTGRSLWK</sequence>
<comment type="function">
    <text evidence="8">Catalyzes the interconversion of 2-phosphoglycerate and 3-phosphoglycerate.</text>
</comment>
<keyword evidence="6 8" id="KW-0464">Manganese</keyword>
<organism evidence="12 13">
    <name type="scientific">Aedoeadaptatus acetigenes</name>
    <dbReference type="NCBI Taxonomy" id="2981723"/>
    <lineage>
        <taxon>Bacteria</taxon>
        <taxon>Bacillati</taxon>
        <taxon>Bacillota</taxon>
        <taxon>Tissierellia</taxon>
        <taxon>Tissierellales</taxon>
        <taxon>Peptoniphilaceae</taxon>
        <taxon>Aedoeadaptatus</taxon>
    </lineage>
</organism>
<feature type="binding site" evidence="8">
    <location>
        <position position="187"/>
    </location>
    <ligand>
        <name>substrate</name>
    </ligand>
</feature>
<comment type="pathway">
    <text evidence="2 8">Carbohydrate degradation; glycolysis; pyruvate from D-glyceraldehyde 3-phosphate: step 3/5.</text>
</comment>
<dbReference type="Pfam" id="PF06415">
    <property type="entry name" value="iPGM_N"/>
    <property type="match status" value="1"/>
</dbReference>
<comment type="caution">
    <text evidence="12">The sequence shown here is derived from an EMBL/GenBank/DDBJ whole genome shotgun (WGS) entry which is preliminary data.</text>
</comment>
<evidence type="ECO:0000259" key="10">
    <source>
        <dbReference type="Pfam" id="PF01676"/>
    </source>
</evidence>
<reference evidence="12 13" key="1">
    <citation type="submission" date="2024-04" db="EMBL/GenBank/DDBJ databases">
        <title>Human intestinal bacterial collection.</title>
        <authorList>
            <person name="Pauvert C."/>
            <person name="Hitch T.C.A."/>
            <person name="Clavel T."/>
        </authorList>
    </citation>
    <scope>NUCLEOTIDE SEQUENCE [LARGE SCALE GENOMIC DNA]</scope>
    <source>
        <strain evidence="12 13">CLA-SR-H026</strain>
    </source>
</reference>
<evidence type="ECO:0000256" key="8">
    <source>
        <dbReference type="HAMAP-Rule" id="MF_01038"/>
    </source>
</evidence>
<feature type="domain" description="BPG-independent PGAM N-terminal" evidence="11">
    <location>
        <begin position="80"/>
        <end position="293"/>
    </location>
</feature>
<feature type="binding site" evidence="8">
    <location>
        <position position="60"/>
    </location>
    <ligand>
        <name>Mn(2+)</name>
        <dbReference type="ChEBI" id="CHEBI:29035"/>
        <label>2</label>
    </ligand>
</feature>
<gene>
    <name evidence="8 12" type="primary">gpmI</name>
    <name evidence="12" type="ORF">AAA081_01075</name>
</gene>
<feature type="binding site" evidence="8">
    <location>
        <begin position="256"/>
        <end position="259"/>
    </location>
    <ligand>
        <name>substrate</name>
    </ligand>
</feature>
<evidence type="ECO:0000313" key="12">
    <source>
        <dbReference type="EMBL" id="MEQ3352897.1"/>
    </source>
</evidence>
<keyword evidence="13" id="KW-1185">Reference proteome</keyword>
<dbReference type="NCBIfam" id="TIGR01307">
    <property type="entry name" value="pgm_bpd_ind"/>
    <property type="match status" value="1"/>
</dbReference>
<feature type="binding site" evidence="8">
    <location>
        <position position="11"/>
    </location>
    <ligand>
        <name>Mn(2+)</name>
        <dbReference type="ChEBI" id="CHEBI:29035"/>
        <label>2</label>
    </ligand>
</feature>
<feature type="binding site" evidence="8">
    <location>
        <position position="438"/>
    </location>
    <ligand>
        <name>Mn(2+)</name>
        <dbReference type="ChEBI" id="CHEBI:29035"/>
        <label>2</label>
    </ligand>
</feature>
<evidence type="ECO:0000256" key="6">
    <source>
        <dbReference type="ARBA" id="ARBA00023211"/>
    </source>
</evidence>
<dbReference type="InterPro" id="IPR017850">
    <property type="entry name" value="Alkaline_phosphatase_core_sf"/>
</dbReference>
<dbReference type="GO" id="GO:0004619">
    <property type="term" value="F:phosphoglycerate mutase activity"/>
    <property type="evidence" value="ECO:0007669"/>
    <property type="project" value="UniProtKB-EC"/>
</dbReference>
<comment type="cofactor">
    <cofactor evidence="8">
        <name>Mn(2+)</name>
        <dbReference type="ChEBI" id="CHEBI:29035"/>
    </cofactor>
    <text evidence="8">Binds 2 manganese ions per subunit.</text>
</comment>
<evidence type="ECO:0000256" key="9">
    <source>
        <dbReference type="NCBIfam" id="TIGR01307"/>
    </source>
</evidence>
<feature type="binding site" evidence="8">
    <location>
        <position position="401"/>
    </location>
    <ligand>
        <name>Mn(2+)</name>
        <dbReference type="ChEBI" id="CHEBI:29035"/>
        <label>1</label>
    </ligand>
</feature>
<dbReference type="Gene3D" id="3.40.1450.10">
    <property type="entry name" value="BPG-independent phosphoglycerate mutase, domain B"/>
    <property type="match status" value="1"/>
</dbReference>
<protein>
    <recommendedName>
        <fullName evidence="8 9">2,3-bisphosphoglycerate-independent phosphoglycerate mutase</fullName>
        <shortName evidence="8">BPG-independent PGAM</shortName>
        <shortName evidence="8">Phosphoglyceromutase</shortName>
        <shortName evidence="8">iPGM</shortName>
        <ecNumber evidence="8 9">5.4.2.12</ecNumber>
    </recommendedName>
</protein>
<comment type="similarity">
    <text evidence="3 8">Belongs to the BPG-independent phosphoglycerate mutase family.</text>
</comment>
<dbReference type="SUPFAM" id="SSF53649">
    <property type="entry name" value="Alkaline phosphatase-like"/>
    <property type="match status" value="1"/>
</dbReference>
<evidence type="ECO:0000313" key="13">
    <source>
        <dbReference type="Proteomes" id="UP001481872"/>
    </source>
</evidence>
<dbReference type="InterPro" id="IPR006124">
    <property type="entry name" value="Metalloenzyme"/>
</dbReference>
<comment type="catalytic activity">
    <reaction evidence="1 8">
        <text>(2R)-2-phosphoglycerate = (2R)-3-phosphoglycerate</text>
        <dbReference type="Rhea" id="RHEA:15901"/>
        <dbReference type="ChEBI" id="CHEBI:58272"/>
        <dbReference type="ChEBI" id="CHEBI:58289"/>
        <dbReference type="EC" id="5.4.2.12"/>
    </reaction>
</comment>
<dbReference type="EMBL" id="JBBNPS010000002">
    <property type="protein sequence ID" value="MEQ3352897.1"/>
    <property type="molecule type" value="Genomic_DNA"/>
</dbReference>
<evidence type="ECO:0000256" key="1">
    <source>
        <dbReference type="ARBA" id="ARBA00000370"/>
    </source>
</evidence>
<feature type="domain" description="Metalloenzyme" evidence="10">
    <location>
        <begin position="3"/>
        <end position="491"/>
    </location>
</feature>
<dbReference type="PANTHER" id="PTHR31637:SF0">
    <property type="entry name" value="2,3-BISPHOSPHOGLYCERATE-INDEPENDENT PHOSPHOGLYCERATE MUTASE"/>
    <property type="match status" value="1"/>
</dbReference>
<feature type="binding site" evidence="8">
    <location>
        <position position="439"/>
    </location>
    <ligand>
        <name>Mn(2+)</name>
        <dbReference type="ChEBI" id="CHEBI:29035"/>
        <label>2</label>
    </ligand>
</feature>
<evidence type="ECO:0000256" key="5">
    <source>
        <dbReference type="ARBA" id="ARBA00023152"/>
    </source>
</evidence>
<feature type="binding site" evidence="8">
    <location>
        <position position="330"/>
    </location>
    <ligand>
        <name>substrate</name>
    </ligand>
</feature>
<accession>A0ABV1J6K6</accession>
<comment type="subunit">
    <text evidence="8">Monomer.</text>
</comment>
<feature type="binding site" evidence="8">
    <location>
        <position position="397"/>
    </location>
    <ligand>
        <name>Mn(2+)</name>
        <dbReference type="ChEBI" id="CHEBI:29035"/>
        <label>1</label>
    </ligand>
</feature>
<dbReference type="HAMAP" id="MF_01038">
    <property type="entry name" value="GpmI"/>
    <property type="match status" value="1"/>
</dbReference>
<evidence type="ECO:0000259" key="11">
    <source>
        <dbReference type="Pfam" id="PF06415"/>
    </source>
</evidence>
<evidence type="ECO:0000256" key="3">
    <source>
        <dbReference type="ARBA" id="ARBA00008819"/>
    </source>
</evidence>
<feature type="binding site" evidence="8">
    <location>
        <position position="456"/>
    </location>
    <ligand>
        <name>Mn(2+)</name>
        <dbReference type="ChEBI" id="CHEBI:29035"/>
        <label>1</label>
    </ligand>
</feature>
<dbReference type="Pfam" id="PF01676">
    <property type="entry name" value="Metalloenzyme"/>
    <property type="match status" value="1"/>
</dbReference>
<dbReference type="InterPro" id="IPR011258">
    <property type="entry name" value="BPG-indep_PGM_N"/>
</dbReference>
<evidence type="ECO:0000256" key="2">
    <source>
        <dbReference type="ARBA" id="ARBA00004798"/>
    </source>
</evidence>
<feature type="active site" description="Phosphoserine intermediate" evidence="8">
    <location>
        <position position="60"/>
    </location>
</feature>
<feature type="binding site" evidence="8">
    <location>
        <begin position="149"/>
        <end position="150"/>
    </location>
    <ligand>
        <name>substrate</name>
    </ligand>
</feature>
<evidence type="ECO:0000256" key="7">
    <source>
        <dbReference type="ARBA" id="ARBA00023235"/>
    </source>
</evidence>
<dbReference type="Gene3D" id="3.40.720.10">
    <property type="entry name" value="Alkaline Phosphatase, subunit A"/>
    <property type="match status" value="1"/>
</dbReference>
<dbReference type="PIRSF" id="PIRSF001492">
    <property type="entry name" value="IPGAM"/>
    <property type="match status" value="1"/>
</dbReference>
<dbReference type="InterPro" id="IPR005995">
    <property type="entry name" value="Pgm_bpd_ind"/>
</dbReference>
<dbReference type="SUPFAM" id="SSF64158">
    <property type="entry name" value="2,3-Bisphosphoglycerate-independent phosphoglycerate mutase, substrate-binding domain"/>
    <property type="match status" value="1"/>
</dbReference>
<dbReference type="CDD" id="cd16010">
    <property type="entry name" value="iPGM"/>
    <property type="match status" value="1"/>
</dbReference>
<dbReference type="EC" id="5.4.2.12" evidence="8 9"/>
<evidence type="ECO:0000256" key="4">
    <source>
        <dbReference type="ARBA" id="ARBA00022723"/>
    </source>
</evidence>
<dbReference type="PANTHER" id="PTHR31637">
    <property type="entry name" value="2,3-BISPHOSPHOGLYCERATE-INDEPENDENT PHOSPHOGLYCERATE MUTASE"/>
    <property type="match status" value="1"/>
</dbReference>
<feature type="binding site" evidence="8">
    <location>
        <position position="119"/>
    </location>
    <ligand>
        <name>substrate</name>
    </ligand>
</feature>
<proteinExistence type="inferred from homology"/>
<keyword evidence="5 8" id="KW-0324">Glycolysis</keyword>